<dbReference type="SMART" id="SM00342">
    <property type="entry name" value="HTH_ARAC"/>
    <property type="match status" value="1"/>
</dbReference>
<accession>A0A516NFM8</accession>
<dbReference type="InterPro" id="IPR032687">
    <property type="entry name" value="AraC-type_N"/>
</dbReference>
<dbReference type="Gene3D" id="1.10.10.60">
    <property type="entry name" value="Homeodomain-like"/>
    <property type="match status" value="1"/>
</dbReference>
<keyword evidence="3" id="KW-0804">Transcription</keyword>
<keyword evidence="1" id="KW-0805">Transcription regulation</keyword>
<evidence type="ECO:0000256" key="2">
    <source>
        <dbReference type="ARBA" id="ARBA00023125"/>
    </source>
</evidence>
<evidence type="ECO:0000313" key="6">
    <source>
        <dbReference type="Proteomes" id="UP000317039"/>
    </source>
</evidence>
<dbReference type="PANTHER" id="PTHR47894">
    <property type="entry name" value="HTH-TYPE TRANSCRIPTIONAL REGULATOR GADX"/>
    <property type="match status" value="1"/>
</dbReference>
<evidence type="ECO:0000313" key="5">
    <source>
        <dbReference type="EMBL" id="QDP77713.1"/>
    </source>
</evidence>
<keyword evidence="2" id="KW-0238">DNA-binding</keyword>
<dbReference type="GeneID" id="80331192"/>
<organism evidence="5 6">
    <name type="scientific">Nocardia otitidiscaviarum</name>
    <dbReference type="NCBI Taxonomy" id="1823"/>
    <lineage>
        <taxon>Bacteria</taxon>
        <taxon>Bacillati</taxon>
        <taxon>Actinomycetota</taxon>
        <taxon>Actinomycetes</taxon>
        <taxon>Mycobacteriales</taxon>
        <taxon>Nocardiaceae</taxon>
        <taxon>Nocardia</taxon>
    </lineage>
</organism>
<protein>
    <submittedName>
        <fullName evidence="5">AraC family transcriptional regulator</fullName>
    </submittedName>
</protein>
<dbReference type="Pfam" id="PF12625">
    <property type="entry name" value="Arabinose_bd"/>
    <property type="match status" value="1"/>
</dbReference>
<reference evidence="5 6" key="1">
    <citation type="submission" date="2019-07" db="EMBL/GenBank/DDBJ databases">
        <title>Complete Genome Sequence and Methylome Analysis of Nocardia otitidis-caviarum NEB252.</title>
        <authorList>
            <person name="Fomenkov A."/>
            <person name="Anton B.P."/>
            <person name="Vincze T."/>
            <person name="Roberts R.J."/>
        </authorList>
    </citation>
    <scope>NUCLEOTIDE SEQUENCE [LARGE SCALE GENOMIC DNA]</scope>
    <source>
        <strain evidence="5 6">NEB252</strain>
    </source>
</reference>
<name>A0A516NFM8_9NOCA</name>
<dbReference type="GO" id="GO:0005829">
    <property type="term" value="C:cytosol"/>
    <property type="evidence" value="ECO:0007669"/>
    <property type="project" value="TreeGrafter"/>
</dbReference>
<dbReference type="Pfam" id="PF12833">
    <property type="entry name" value="HTH_18"/>
    <property type="match status" value="1"/>
</dbReference>
<dbReference type="GO" id="GO:0000976">
    <property type="term" value="F:transcription cis-regulatory region binding"/>
    <property type="evidence" value="ECO:0007669"/>
    <property type="project" value="TreeGrafter"/>
</dbReference>
<dbReference type="GO" id="GO:0003700">
    <property type="term" value="F:DNA-binding transcription factor activity"/>
    <property type="evidence" value="ECO:0007669"/>
    <property type="project" value="InterPro"/>
</dbReference>
<sequence length="336" mass="36821">MIDRTVPAYLARLIADAARTAGIPQAEIDRALGAVPLDTADPRIRIPTATLHHLWDTAVHALQPLGGGVRVSSRWERGMLRTGDYLVSSSDTLASGFVALSANFAAVTSPESRLEVSSEDGALSVAYLGPEPSELEQIIGEFALGLVIQQARAALHRDIAPRQVLLPGRAPRHYDHLRRFFGTDAIDFGADHARVLIDERDARAALPGSDPALHAIVTDHAATLITAARPVLGWLDKVYAEIEAIFDDGSSPDLNRVAARLAMSPRSLQRRLAEEQISWREMVERARQERATRLLRDASLTLESIAARVGYSDVRALRRAFHRWYGTSPAELRRTG</sequence>
<feature type="domain" description="HTH araC/xylS-type" evidence="4">
    <location>
        <begin position="236"/>
        <end position="335"/>
    </location>
</feature>
<dbReference type="PANTHER" id="PTHR47894:SF1">
    <property type="entry name" value="HTH-TYPE TRANSCRIPTIONAL REGULATOR VQSM"/>
    <property type="match status" value="1"/>
</dbReference>
<dbReference type="RefSeq" id="WP_143979413.1">
    <property type="nucleotide sequence ID" value="NZ_CP041695.1"/>
</dbReference>
<dbReference type="EMBL" id="CP041695">
    <property type="protein sequence ID" value="QDP77713.1"/>
    <property type="molecule type" value="Genomic_DNA"/>
</dbReference>
<dbReference type="AlphaFoldDB" id="A0A516NFM8"/>
<evidence type="ECO:0000259" key="4">
    <source>
        <dbReference type="PROSITE" id="PS01124"/>
    </source>
</evidence>
<gene>
    <name evidence="5" type="ORF">FOH10_02100</name>
</gene>
<dbReference type="InterPro" id="IPR009057">
    <property type="entry name" value="Homeodomain-like_sf"/>
</dbReference>
<dbReference type="KEGG" id="nod:FOH10_02100"/>
<evidence type="ECO:0000256" key="3">
    <source>
        <dbReference type="ARBA" id="ARBA00023163"/>
    </source>
</evidence>
<dbReference type="Proteomes" id="UP000317039">
    <property type="component" value="Chromosome"/>
</dbReference>
<dbReference type="SUPFAM" id="SSF46689">
    <property type="entry name" value="Homeodomain-like"/>
    <property type="match status" value="1"/>
</dbReference>
<evidence type="ECO:0000256" key="1">
    <source>
        <dbReference type="ARBA" id="ARBA00023015"/>
    </source>
</evidence>
<proteinExistence type="predicted"/>
<dbReference type="InterPro" id="IPR018060">
    <property type="entry name" value="HTH_AraC"/>
</dbReference>
<dbReference type="PROSITE" id="PS01124">
    <property type="entry name" value="HTH_ARAC_FAMILY_2"/>
    <property type="match status" value="1"/>
</dbReference>